<dbReference type="Gene3D" id="1.10.287.380">
    <property type="entry name" value="Valyl-tRNA synthetase, C-terminal domain"/>
    <property type="match status" value="1"/>
</dbReference>
<comment type="similarity">
    <text evidence="10 11">Belongs to the ABC transporter superfamily. ABCF family. Uup subfamily.</text>
</comment>
<feature type="region of interest" description="Disordered" evidence="12">
    <location>
        <begin position="522"/>
        <end position="565"/>
    </location>
</feature>
<feature type="coiled-coil region" evidence="11">
    <location>
        <begin position="600"/>
        <end position="630"/>
    </location>
</feature>
<feature type="binding site" evidence="11">
    <location>
        <begin position="348"/>
        <end position="355"/>
    </location>
    <ligand>
        <name>ATP</name>
        <dbReference type="ChEBI" id="CHEBI:30616"/>
        <label>2</label>
    </ligand>
</feature>
<keyword evidence="8 11" id="KW-0234">DNA repair</keyword>
<keyword evidence="11" id="KW-0175">Coiled coil</keyword>
<keyword evidence="2 11" id="KW-0677">Repeat</keyword>
<feature type="binding site" evidence="11">
    <location>
        <begin position="36"/>
        <end position="43"/>
    </location>
    <ligand>
        <name>ATP</name>
        <dbReference type="ChEBI" id="CHEBI:30616"/>
        <label>1</label>
    </ligand>
</feature>
<keyword evidence="7 11" id="KW-0238">DNA-binding</keyword>
<evidence type="ECO:0000256" key="3">
    <source>
        <dbReference type="ARBA" id="ARBA00022741"/>
    </source>
</evidence>
<dbReference type="InterPro" id="IPR017871">
    <property type="entry name" value="ABC_transporter-like_CS"/>
</dbReference>
<name>A0A939DCU6_9GAMM</name>
<dbReference type="FunFam" id="3.40.50.300:FF:000309">
    <property type="entry name" value="ABC transporter ATP-binding protein"/>
    <property type="match status" value="1"/>
</dbReference>
<dbReference type="GO" id="GO:0016887">
    <property type="term" value="F:ATP hydrolysis activity"/>
    <property type="evidence" value="ECO:0007669"/>
    <property type="project" value="UniProtKB-UniRule"/>
</dbReference>
<evidence type="ECO:0000256" key="1">
    <source>
        <dbReference type="ARBA" id="ARBA00022490"/>
    </source>
</evidence>
<keyword evidence="1 11" id="KW-0963">Cytoplasm</keyword>
<evidence type="ECO:0000256" key="11">
    <source>
        <dbReference type="HAMAP-Rule" id="MF_00848"/>
    </source>
</evidence>
<comment type="subcellular location">
    <subcellularLocation>
        <location evidence="11">Cytoplasm</location>
    </subcellularLocation>
    <text evidence="11">Associates with ribosomes.</text>
</comment>
<dbReference type="GO" id="GO:0043022">
    <property type="term" value="F:ribosome binding"/>
    <property type="evidence" value="ECO:0007669"/>
    <property type="project" value="UniProtKB-UniRule"/>
</dbReference>
<dbReference type="InterPro" id="IPR043686">
    <property type="entry name" value="Uup"/>
</dbReference>
<evidence type="ECO:0000256" key="9">
    <source>
        <dbReference type="ARBA" id="ARBA00049360"/>
    </source>
</evidence>
<gene>
    <name evidence="11" type="primary">uup</name>
    <name evidence="14" type="ORF">JYP50_03800</name>
</gene>
<evidence type="ECO:0000256" key="4">
    <source>
        <dbReference type="ARBA" id="ARBA00022763"/>
    </source>
</evidence>
<keyword evidence="15" id="KW-1185">Reference proteome</keyword>
<evidence type="ECO:0000256" key="2">
    <source>
        <dbReference type="ARBA" id="ARBA00022737"/>
    </source>
</evidence>
<dbReference type="PROSITE" id="PS00211">
    <property type="entry name" value="ABC_TRANSPORTER_1"/>
    <property type="match status" value="2"/>
</dbReference>
<dbReference type="EMBL" id="JAFKCZ010000003">
    <property type="protein sequence ID" value="MBN7795699.1"/>
    <property type="molecule type" value="Genomic_DNA"/>
</dbReference>
<dbReference type="PROSITE" id="PS50893">
    <property type="entry name" value="ABC_TRANSPORTER_2"/>
    <property type="match status" value="2"/>
</dbReference>
<dbReference type="InterPro" id="IPR032781">
    <property type="entry name" value="ABC_tran_Xtn"/>
</dbReference>
<dbReference type="RefSeq" id="WP_206559151.1">
    <property type="nucleotide sequence ID" value="NZ_JAFKCZ010000003.1"/>
</dbReference>
<comment type="function">
    <text evidence="11">Probably plays a role in ribosome assembly or function. May be involved in resolution of branched DNA intermediates that result from template switching in postreplication gaps. Binds DNA and has ATPase activity.</text>
</comment>
<feature type="compositionally biased region" description="Low complexity" evidence="12">
    <location>
        <begin position="537"/>
        <end position="556"/>
    </location>
</feature>
<dbReference type="InterPro" id="IPR032524">
    <property type="entry name" value="ABC_tran_C"/>
</dbReference>
<evidence type="ECO:0000256" key="6">
    <source>
        <dbReference type="ARBA" id="ARBA00022840"/>
    </source>
</evidence>
<keyword evidence="5 11" id="KW-0378">Hydrolase</keyword>
<dbReference type="Pfam" id="PF12848">
    <property type="entry name" value="ABC_tran_Xtn"/>
    <property type="match status" value="1"/>
</dbReference>
<dbReference type="Gene3D" id="3.40.50.300">
    <property type="entry name" value="P-loop containing nucleotide triphosphate hydrolases"/>
    <property type="match status" value="2"/>
</dbReference>
<evidence type="ECO:0000256" key="10">
    <source>
        <dbReference type="ARBA" id="ARBA00061478"/>
    </source>
</evidence>
<dbReference type="InterPro" id="IPR027417">
    <property type="entry name" value="P-loop_NTPase"/>
</dbReference>
<dbReference type="SUPFAM" id="SSF52540">
    <property type="entry name" value="P-loop containing nucleoside triphosphate hydrolases"/>
    <property type="match status" value="2"/>
</dbReference>
<feature type="compositionally biased region" description="Basic and acidic residues" evidence="12">
    <location>
        <begin position="522"/>
        <end position="533"/>
    </location>
</feature>
<evidence type="ECO:0000256" key="8">
    <source>
        <dbReference type="ARBA" id="ARBA00023204"/>
    </source>
</evidence>
<dbReference type="HAMAP" id="MF_00848">
    <property type="entry name" value="Uup"/>
    <property type="match status" value="1"/>
</dbReference>
<dbReference type="EC" id="3.6.1.-" evidence="11"/>
<keyword evidence="3 11" id="KW-0547">Nucleotide-binding</keyword>
<dbReference type="GO" id="GO:0003677">
    <property type="term" value="F:DNA binding"/>
    <property type="evidence" value="ECO:0007669"/>
    <property type="project" value="UniProtKB-UniRule"/>
</dbReference>
<dbReference type="InterPro" id="IPR003439">
    <property type="entry name" value="ABC_transporter-like_ATP-bd"/>
</dbReference>
<keyword evidence="4 11" id="KW-0227">DNA damage</keyword>
<comment type="caution">
    <text evidence="14">The sequence shown here is derived from an EMBL/GenBank/DDBJ whole genome shotgun (WGS) entry which is preliminary data.</text>
</comment>
<feature type="domain" description="ABC transporter" evidence="13">
    <location>
        <begin position="4"/>
        <end position="249"/>
    </location>
</feature>
<comment type="catalytic activity">
    <reaction evidence="9 11">
        <text>ATP + H2O = ADP + phosphate + H(+)</text>
        <dbReference type="Rhea" id="RHEA:13065"/>
        <dbReference type="ChEBI" id="CHEBI:15377"/>
        <dbReference type="ChEBI" id="CHEBI:15378"/>
        <dbReference type="ChEBI" id="CHEBI:30616"/>
        <dbReference type="ChEBI" id="CHEBI:43474"/>
        <dbReference type="ChEBI" id="CHEBI:456216"/>
    </reaction>
</comment>
<evidence type="ECO:0000256" key="7">
    <source>
        <dbReference type="ARBA" id="ARBA00023125"/>
    </source>
</evidence>
<dbReference type="InterPro" id="IPR051309">
    <property type="entry name" value="ABCF_ATPase"/>
</dbReference>
<sequence>MPLLKLDAVQLQFGTHTILDRVDFTITRGEKLGLLGRNGAGKTTLLKLLAGEITPDAGERWLRPGVKLARLQQTLPEADGATVYDVVAGGLPETGELLREYHRLSQQGGDVDMDELARVQHALEAVDGWTLQQRVDTTLTQLQLPADARMGELSGGWRRRVALARALVSEPDILLLDEPTNHLDIPAIEWLEGQLQQFRGAIILITHDRRFLQNVVNCIAELDRGHLSLWRGDYRGFLGHREQELAAEERANALFDKKLAQEEAWIRQGIKARRTRNEGRVRALKAMREEHRNRRARVGQASFAVEDASRSGKLVAEVQDVGKRFGDKVILEHFSTIIQRGDRIGIVGANGAGKSTLVKLLLGELAPDSGTVKLGSKLEIAYSDQLRGHLDPEQNLIDNVCGGQEFIDIGGKRKHAISYLGDFLFSPDRVRTPVKALSGGEQNRAVLARLFSKPANLLVLDEPTNDLDIETLELLEEILLDFDGTVILVSHDRDFMDSVVTSLLVLEGDGVVSEQAGGYSDWEARGGRLRDPGAKQAAPASAKSTAATPAPKSAAPRPRKLSYKDQRELQALPGKIEELETRQASLEAAMADPGFYQGDHGEIERTLAELTAVQQELEQALDRWVELEGED</sequence>
<evidence type="ECO:0000259" key="13">
    <source>
        <dbReference type="PROSITE" id="PS50893"/>
    </source>
</evidence>
<dbReference type="PANTHER" id="PTHR42855">
    <property type="entry name" value="ABC TRANSPORTER ATP-BINDING SUBUNIT"/>
    <property type="match status" value="1"/>
</dbReference>
<dbReference type="FunFam" id="3.40.50.300:FF:000011">
    <property type="entry name" value="Putative ABC transporter ATP-binding component"/>
    <property type="match status" value="1"/>
</dbReference>
<dbReference type="GO" id="GO:0005524">
    <property type="term" value="F:ATP binding"/>
    <property type="evidence" value="ECO:0007669"/>
    <property type="project" value="UniProtKB-UniRule"/>
</dbReference>
<dbReference type="Pfam" id="PF16326">
    <property type="entry name" value="ABC_tran_CTD"/>
    <property type="match status" value="1"/>
</dbReference>
<evidence type="ECO:0000256" key="5">
    <source>
        <dbReference type="ARBA" id="ARBA00022801"/>
    </source>
</evidence>
<evidence type="ECO:0000313" key="15">
    <source>
        <dbReference type="Proteomes" id="UP000664303"/>
    </source>
</evidence>
<organism evidence="14 15">
    <name type="scientific">Parahaliea mediterranea</name>
    <dbReference type="NCBI Taxonomy" id="651086"/>
    <lineage>
        <taxon>Bacteria</taxon>
        <taxon>Pseudomonadati</taxon>
        <taxon>Pseudomonadota</taxon>
        <taxon>Gammaproteobacteria</taxon>
        <taxon>Cellvibrionales</taxon>
        <taxon>Halieaceae</taxon>
        <taxon>Parahaliea</taxon>
    </lineage>
</organism>
<proteinExistence type="inferred from homology"/>
<reference evidence="14" key="1">
    <citation type="submission" date="2021-02" db="EMBL/GenBank/DDBJ databases">
        <title>PHA producing bacteria isolated from coastal sediment in Guangdong, Shenzhen.</title>
        <authorList>
            <person name="Zheng W."/>
            <person name="Yu S."/>
            <person name="Huang Y."/>
        </authorList>
    </citation>
    <scope>NUCLEOTIDE SEQUENCE</scope>
    <source>
        <strain evidence="14">TN14-10</strain>
    </source>
</reference>
<feature type="domain" description="ABC transporter" evidence="13">
    <location>
        <begin position="316"/>
        <end position="533"/>
    </location>
</feature>
<evidence type="ECO:0000256" key="12">
    <source>
        <dbReference type="SAM" id="MobiDB-lite"/>
    </source>
</evidence>
<dbReference type="GO" id="GO:0006281">
    <property type="term" value="P:DNA repair"/>
    <property type="evidence" value="ECO:0007669"/>
    <property type="project" value="UniProtKB-KW"/>
</dbReference>
<dbReference type="SMART" id="SM00382">
    <property type="entry name" value="AAA"/>
    <property type="match status" value="2"/>
</dbReference>
<dbReference type="Proteomes" id="UP000664303">
    <property type="component" value="Unassembled WGS sequence"/>
</dbReference>
<dbReference type="CDD" id="cd03221">
    <property type="entry name" value="ABCF_EF-3"/>
    <property type="match status" value="2"/>
</dbReference>
<protein>
    <recommendedName>
        <fullName evidence="11">ATP-binding protein Uup</fullName>
        <ecNumber evidence="11">3.6.1.-</ecNumber>
    </recommendedName>
</protein>
<evidence type="ECO:0000313" key="14">
    <source>
        <dbReference type="EMBL" id="MBN7795699.1"/>
    </source>
</evidence>
<dbReference type="PANTHER" id="PTHR42855:SF1">
    <property type="entry name" value="ABC TRANSPORTER DOMAIN-CONTAINING PROTEIN"/>
    <property type="match status" value="1"/>
</dbReference>
<dbReference type="Pfam" id="PF00005">
    <property type="entry name" value="ABC_tran"/>
    <property type="match status" value="2"/>
</dbReference>
<dbReference type="AlphaFoldDB" id="A0A939DCU6"/>
<dbReference type="GO" id="GO:0005737">
    <property type="term" value="C:cytoplasm"/>
    <property type="evidence" value="ECO:0007669"/>
    <property type="project" value="UniProtKB-SubCell"/>
</dbReference>
<keyword evidence="6 11" id="KW-0067">ATP-binding</keyword>
<dbReference type="InterPro" id="IPR003593">
    <property type="entry name" value="AAA+_ATPase"/>
</dbReference>
<accession>A0A939DCU6</accession>
<dbReference type="InterPro" id="IPR037118">
    <property type="entry name" value="Val-tRNA_synth_C_sf"/>
</dbReference>